<accession>A0A8J3FZM1</accession>
<keyword evidence="2" id="KW-0503">Monooxygenase</keyword>
<dbReference type="RefSeq" id="WP_189061839.1">
    <property type="nucleotide sequence ID" value="NZ_BMMK01000053.1"/>
</dbReference>
<dbReference type="PANTHER" id="PTHR13789:SF309">
    <property type="entry name" value="PUTATIVE (AFU_ORTHOLOGUE AFUA_6G14510)-RELATED"/>
    <property type="match status" value="1"/>
</dbReference>
<dbReference type="AlphaFoldDB" id="A0A8J3FZM1"/>
<dbReference type="Pfam" id="PF01494">
    <property type="entry name" value="FAD_binding_3"/>
    <property type="match status" value="1"/>
</dbReference>
<evidence type="ECO:0000256" key="1">
    <source>
        <dbReference type="ARBA" id="ARBA00023002"/>
    </source>
</evidence>
<dbReference type="PANTHER" id="PTHR13789">
    <property type="entry name" value="MONOOXYGENASE"/>
    <property type="match status" value="1"/>
</dbReference>
<dbReference type="PRINTS" id="PR00420">
    <property type="entry name" value="RNGMNOXGNASE"/>
</dbReference>
<organism evidence="4 5">
    <name type="scientific">Longimycelium tulufanense</name>
    <dbReference type="NCBI Taxonomy" id="907463"/>
    <lineage>
        <taxon>Bacteria</taxon>
        <taxon>Bacillati</taxon>
        <taxon>Actinomycetota</taxon>
        <taxon>Actinomycetes</taxon>
        <taxon>Pseudonocardiales</taxon>
        <taxon>Pseudonocardiaceae</taxon>
        <taxon>Longimycelium</taxon>
    </lineage>
</organism>
<comment type="caution">
    <text evidence="4">The sequence shown here is derived from an EMBL/GenBank/DDBJ whole genome shotgun (WGS) entry which is preliminary data.</text>
</comment>
<evidence type="ECO:0000313" key="5">
    <source>
        <dbReference type="Proteomes" id="UP000637578"/>
    </source>
</evidence>
<gene>
    <name evidence="4" type="ORF">GCM10012275_60430</name>
</gene>
<keyword evidence="1" id="KW-0560">Oxidoreductase</keyword>
<keyword evidence="5" id="KW-1185">Reference proteome</keyword>
<evidence type="ECO:0000259" key="3">
    <source>
        <dbReference type="Pfam" id="PF01494"/>
    </source>
</evidence>
<evidence type="ECO:0000313" key="4">
    <source>
        <dbReference type="EMBL" id="GGM81722.1"/>
    </source>
</evidence>
<dbReference type="InterPro" id="IPR036188">
    <property type="entry name" value="FAD/NAD-bd_sf"/>
</dbReference>
<proteinExistence type="predicted"/>
<feature type="domain" description="FAD-binding" evidence="3">
    <location>
        <begin position="2"/>
        <end position="344"/>
    </location>
</feature>
<dbReference type="GO" id="GO:0004497">
    <property type="term" value="F:monooxygenase activity"/>
    <property type="evidence" value="ECO:0007669"/>
    <property type="project" value="UniProtKB-KW"/>
</dbReference>
<dbReference type="EMBL" id="BMMK01000053">
    <property type="protein sequence ID" value="GGM81722.1"/>
    <property type="molecule type" value="Genomic_DNA"/>
</dbReference>
<reference evidence="4" key="2">
    <citation type="submission" date="2020-09" db="EMBL/GenBank/DDBJ databases">
        <authorList>
            <person name="Sun Q."/>
            <person name="Zhou Y."/>
        </authorList>
    </citation>
    <scope>NUCLEOTIDE SEQUENCE</scope>
    <source>
        <strain evidence="4">CGMCC 4.5737</strain>
    </source>
</reference>
<dbReference type="Gene3D" id="3.50.50.60">
    <property type="entry name" value="FAD/NAD(P)-binding domain"/>
    <property type="match status" value="1"/>
</dbReference>
<reference evidence="4" key="1">
    <citation type="journal article" date="2014" name="Int. J. Syst. Evol. Microbiol.">
        <title>Complete genome sequence of Corynebacterium casei LMG S-19264T (=DSM 44701T), isolated from a smear-ripened cheese.</title>
        <authorList>
            <consortium name="US DOE Joint Genome Institute (JGI-PGF)"/>
            <person name="Walter F."/>
            <person name="Albersmeier A."/>
            <person name="Kalinowski J."/>
            <person name="Ruckert C."/>
        </authorList>
    </citation>
    <scope>NUCLEOTIDE SEQUENCE</scope>
    <source>
        <strain evidence="4">CGMCC 4.5737</strain>
    </source>
</reference>
<dbReference type="InterPro" id="IPR050493">
    <property type="entry name" value="FAD-dep_Monooxygenase_BioMet"/>
</dbReference>
<protein>
    <submittedName>
        <fullName evidence="4">FAD-dependent oxidoreductase</fullName>
    </submittedName>
</protein>
<evidence type="ECO:0000256" key="2">
    <source>
        <dbReference type="ARBA" id="ARBA00023033"/>
    </source>
</evidence>
<dbReference type="Proteomes" id="UP000637578">
    <property type="component" value="Unassembled WGS sequence"/>
</dbReference>
<dbReference type="SUPFAM" id="SSF51905">
    <property type="entry name" value="FAD/NAD(P)-binding domain"/>
    <property type="match status" value="1"/>
</dbReference>
<sequence length="377" mass="40762">MTTALIAGAGIAGCATALALHKAGIYATLYEAYPAGADQAGAFLMIMPNGMDALQAIDAHQTVIEASFPTTRVEHLDHHGQRLSVRQVGNRDGLDARTLTRAQLYRALRQEVLRRGAHIHHGTQLLDAKTNKGTVTAVFADGTMAEGDLLIGADGVHSATRTIIDPDAPRPRYTGQVLLFGTTRNTSIPTAPGCYRMIHGRRALFGYTTSPQQKTLWFTGIEGPKLTPQTLTATPPGHWRSHALDHLAGDDSPAAQIVYATEDAHIQATTTYDVATIPTWHTPTMVLVGDAAHAASPSAAQGASMALEDSVILAQCLRDLPQPQALDTYVRLRRDRVERLVAFSAHQAADHTTMLREEPDSRDWLYSHHVTWGEPIG</sequence>
<name>A0A8J3FZM1_9PSEU</name>
<dbReference type="GO" id="GO:0071949">
    <property type="term" value="F:FAD binding"/>
    <property type="evidence" value="ECO:0007669"/>
    <property type="project" value="InterPro"/>
</dbReference>
<dbReference type="InterPro" id="IPR002938">
    <property type="entry name" value="FAD-bd"/>
</dbReference>